<dbReference type="AlphaFoldDB" id="A0A382P0D9"/>
<reference evidence="2" key="1">
    <citation type="submission" date="2018-05" db="EMBL/GenBank/DDBJ databases">
        <authorList>
            <person name="Lanie J.A."/>
            <person name="Ng W.-L."/>
            <person name="Kazmierczak K.M."/>
            <person name="Andrzejewski T.M."/>
            <person name="Davidsen T.M."/>
            <person name="Wayne K.J."/>
            <person name="Tettelin H."/>
            <person name="Glass J.I."/>
            <person name="Rusch D."/>
            <person name="Podicherti R."/>
            <person name="Tsui H.-C.T."/>
            <person name="Winkler M.E."/>
        </authorList>
    </citation>
    <scope>NUCLEOTIDE SEQUENCE</scope>
</reference>
<dbReference type="Pfam" id="PF01713">
    <property type="entry name" value="Smr"/>
    <property type="match status" value="1"/>
</dbReference>
<dbReference type="SMART" id="SM00463">
    <property type="entry name" value="SMR"/>
    <property type="match status" value="1"/>
</dbReference>
<dbReference type="InterPro" id="IPR036063">
    <property type="entry name" value="Smr_dom_sf"/>
</dbReference>
<organism evidence="2">
    <name type="scientific">marine metagenome</name>
    <dbReference type="NCBI Taxonomy" id="408172"/>
    <lineage>
        <taxon>unclassified sequences</taxon>
        <taxon>metagenomes</taxon>
        <taxon>ecological metagenomes</taxon>
    </lineage>
</organism>
<dbReference type="PROSITE" id="PS50828">
    <property type="entry name" value="SMR"/>
    <property type="match status" value="1"/>
</dbReference>
<dbReference type="EMBL" id="UINC01103197">
    <property type="protein sequence ID" value="SVC65392.1"/>
    <property type="molecule type" value="Genomic_DNA"/>
</dbReference>
<evidence type="ECO:0000313" key="2">
    <source>
        <dbReference type="EMBL" id="SVC65392.1"/>
    </source>
</evidence>
<name>A0A382P0D9_9ZZZZ</name>
<dbReference type="SUPFAM" id="SSF160443">
    <property type="entry name" value="SMR domain-like"/>
    <property type="match status" value="1"/>
</dbReference>
<protein>
    <recommendedName>
        <fullName evidence="1">Smr domain-containing protein</fullName>
    </recommendedName>
</protein>
<feature type="domain" description="Smr" evidence="1">
    <location>
        <begin position="61"/>
        <end position="142"/>
    </location>
</feature>
<dbReference type="PANTHER" id="PTHR35562">
    <property type="entry name" value="DNA ENDONUCLEASE SMRA-RELATED"/>
    <property type="match status" value="1"/>
</dbReference>
<dbReference type="Gene3D" id="3.30.1370.110">
    <property type="match status" value="1"/>
</dbReference>
<proteinExistence type="predicted"/>
<evidence type="ECO:0000259" key="1">
    <source>
        <dbReference type="PROSITE" id="PS50828"/>
    </source>
</evidence>
<dbReference type="InterPro" id="IPR002625">
    <property type="entry name" value="Smr_dom"/>
</dbReference>
<gene>
    <name evidence="2" type="ORF">METZ01_LOCUS318246</name>
</gene>
<accession>A0A382P0D9</accession>
<sequence length="151" mass="16498">MFNQPKAELKVISEDSISSKGDSIRTPGTLGLDGDLFYRGGVQKKTLRNLKRGRFSISASLDLHGYTRSNTGAAIKSFIGQCAGDEERCILVITGKGRSSPDRQSIVRITALEKLRLDQSVLAYCCALPRDGGYGAFYVLLRAKKDSDSFD</sequence>
<dbReference type="PANTHER" id="PTHR35562:SF2">
    <property type="entry name" value="DNA ENDONUCLEASE SMRA-RELATED"/>
    <property type="match status" value="1"/>
</dbReference>